<evidence type="ECO:0000256" key="1">
    <source>
        <dbReference type="ARBA" id="ARBA00023172"/>
    </source>
</evidence>
<protein>
    <recommendedName>
        <fullName evidence="2">Tyr recombinase domain-containing protein</fullName>
    </recommendedName>
</protein>
<reference evidence="3 4" key="1">
    <citation type="journal article" date="2015" name="Genome Announc.">
        <title>Expanding the biotechnology potential of lactobacilli through comparative genomics of 213 strains and associated genera.</title>
        <authorList>
            <person name="Sun Z."/>
            <person name="Harris H.M."/>
            <person name="McCann A."/>
            <person name="Guo C."/>
            <person name="Argimon S."/>
            <person name="Zhang W."/>
            <person name="Yang X."/>
            <person name="Jeffery I.B."/>
            <person name="Cooney J.C."/>
            <person name="Kagawa T.F."/>
            <person name="Liu W."/>
            <person name="Song Y."/>
            <person name="Salvetti E."/>
            <person name="Wrobel A."/>
            <person name="Rasinkangas P."/>
            <person name="Parkhill J."/>
            <person name="Rea M.C."/>
            <person name="O'Sullivan O."/>
            <person name="Ritari J."/>
            <person name="Douillard F.P."/>
            <person name="Paul Ross R."/>
            <person name="Yang R."/>
            <person name="Briner A.E."/>
            <person name="Felis G.E."/>
            <person name="de Vos W.M."/>
            <person name="Barrangou R."/>
            <person name="Klaenhammer T.R."/>
            <person name="Caufield P.W."/>
            <person name="Cui Y."/>
            <person name="Zhang H."/>
            <person name="O'Toole P.W."/>
        </authorList>
    </citation>
    <scope>NUCLEOTIDE SEQUENCE [LARGE SCALE GENOMIC DNA]</scope>
    <source>
        <strain evidence="3 4">DSM 16982</strain>
    </source>
</reference>
<keyword evidence="4" id="KW-1185">Reference proteome</keyword>
<keyword evidence="1" id="KW-0233">DNA recombination</keyword>
<dbReference type="PROSITE" id="PS51898">
    <property type="entry name" value="TYR_RECOMBINASE"/>
    <property type="match status" value="1"/>
</dbReference>
<dbReference type="SUPFAM" id="SSF56349">
    <property type="entry name" value="DNA breaking-rejoining enzymes"/>
    <property type="match status" value="1"/>
</dbReference>
<dbReference type="Proteomes" id="UP000051302">
    <property type="component" value="Unassembled WGS sequence"/>
</dbReference>
<evidence type="ECO:0000259" key="2">
    <source>
        <dbReference type="PROSITE" id="PS51898"/>
    </source>
</evidence>
<evidence type="ECO:0000313" key="3">
    <source>
        <dbReference type="EMBL" id="KRM18451.1"/>
    </source>
</evidence>
<dbReference type="CDD" id="cd00397">
    <property type="entry name" value="DNA_BRE_C"/>
    <property type="match status" value="1"/>
</dbReference>
<feature type="domain" description="Tyr recombinase" evidence="2">
    <location>
        <begin position="9"/>
        <end position="161"/>
    </location>
</feature>
<evidence type="ECO:0000313" key="4">
    <source>
        <dbReference type="Proteomes" id="UP000051302"/>
    </source>
</evidence>
<name>A0A0R1WTK6_9LACO</name>
<dbReference type="EMBL" id="AZFV01000002">
    <property type="protein sequence ID" value="KRM18451.1"/>
    <property type="molecule type" value="Genomic_DNA"/>
</dbReference>
<dbReference type="GO" id="GO:0015074">
    <property type="term" value="P:DNA integration"/>
    <property type="evidence" value="ECO:0007669"/>
    <property type="project" value="InterPro"/>
</dbReference>
<gene>
    <name evidence="3" type="ORF">FD31_GL000998</name>
</gene>
<dbReference type="InterPro" id="IPR013762">
    <property type="entry name" value="Integrase-like_cat_sf"/>
</dbReference>
<dbReference type="InterPro" id="IPR011010">
    <property type="entry name" value="DNA_brk_join_enz"/>
</dbReference>
<dbReference type="STRING" id="1423774.FD31_GL000998"/>
<proteinExistence type="predicted"/>
<dbReference type="GO" id="GO:0003677">
    <property type="term" value="F:DNA binding"/>
    <property type="evidence" value="ECO:0007669"/>
    <property type="project" value="InterPro"/>
</dbReference>
<dbReference type="InterPro" id="IPR002104">
    <property type="entry name" value="Integrase_catalytic"/>
</dbReference>
<comment type="caution">
    <text evidence="3">The sequence shown here is derived from an EMBL/GenBank/DDBJ whole genome shotgun (WGS) entry which is preliminary data.</text>
</comment>
<dbReference type="GO" id="GO:0006310">
    <property type="term" value="P:DNA recombination"/>
    <property type="evidence" value="ECO:0007669"/>
    <property type="project" value="UniProtKB-KW"/>
</dbReference>
<dbReference type="PATRIC" id="fig|1423774.3.peg.1040"/>
<dbReference type="Gene3D" id="1.10.443.10">
    <property type="entry name" value="Intergrase catalytic core"/>
    <property type="match status" value="1"/>
</dbReference>
<organism evidence="3 4">
    <name type="scientific">Companilactobacillus nantensis DSM 16982</name>
    <dbReference type="NCBI Taxonomy" id="1423774"/>
    <lineage>
        <taxon>Bacteria</taxon>
        <taxon>Bacillati</taxon>
        <taxon>Bacillota</taxon>
        <taxon>Bacilli</taxon>
        <taxon>Lactobacillales</taxon>
        <taxon>Lactobacillaceae</taxon>
        <taxon>Companilactobacillus</taxon>
    </lineage>
</organism>
<sequence>MEEIVMKKIRTSNLTKYELEIIDNYARVYGSLANTAGLEVLLALYTGMRFKEISGLTWEDIDLVNNSVRIVSKVSTKKIPVDSMVMFKLEDLKKEQRINYAKHGYVPETNYVFINKRMHRPTVVSLEKFISDSLNTNQRVLFRTLRDSVKEIDGHENIKRV</sequence>
<dbReference type="Pfam" id="PF00589">
    <property type="entry name" value="Phage_integrase"/>
    <property type="match status" value="1"/>
</dbReference>
<dbReference type="AlphaFoldDB" id="A0A0R1WTK6"/>
<accession>A0A0R1WTK6</accession>